<feature type="transmembrane region" description="Helical" evidence="8">
    <location>
        <begin position="41"/>
        <end position="62"/>
    </location>
</feature>
<dbReference type="AlphaFoldDB" id="A0A5C1QPN5"/>
<sequence length="317" mass="33828">MLLVVLVFGSLLLGRYPKPGFIGLDEAIRNPIAWNIILNLRLPRIIAAVILGSTLALTGLVFQTILGNPLVEPGILGVSQGAAFGAGLMIVLNVKSPLALPFSAALFSLLALGLAWSLAKAIRFGGWIIRLILSGIIVSAVFSSGLGILKYLADPRSQLQEITFWMMGGLSGIGWTELKYLIPFTVPVLILIFILRWRLNLLSMGDRTAHSLGISPILEKNIFLFMAVLATAAVVSYCGIIGWIGLIIPHIARRVAGSDTAKSVPTALITGGIFALISDDTARTISTGEIPLGILTSLAGALIFTLLMVFSPLRRHL</sequence>
<evidence type="ECO:0000313" key="10">
    <source>
        <dbReference type="Proteomes" id="UP000324209"/>
    </source>
</evidence>
<dbReference type="EMBL" id="CP036150">
    <property type="protein sequence ID" value="QEN09953.1"/>
    <property type="molecule type" value="Genomic_DNA"/>
</dbReference>
<evidence type="ECO:0000256" key="1">
    <source>
        <dbReference type="ARBA" id="ARBA00004651"/>
    </source>
</evidence>
<dbReference type="Pfam" id="PF01032">
    <property type="entry name" value="FecCD"/>
    <property type="match status" value="1"/>
</dbReference>
<evidence type="ECO:0000256" key="8">
    <source>
        <dbReference type="SAM" id="Phobius"/>
    </source>
</evidence>
<keyword evidence="10" id="KW-1185">Reference proteome</keyword>
<dbReference type="GO" id="GO:0033214">
    <property type="term" value="P:siderophore-iron import into cell"/>
    <property type="evidence" value="ECO:0007669"/>
    <property type="project" value="TreeGrafter"/>
</dbReference>
<evidence type="ECO:0000256" key="5">
    <source>
        <dbReference type="ARBA" id="ARBA00022692"/>
    </source>
</evidence>
<evidence type="ECO:0000256" key="7">
    <source>
        <dbReference type="ARBA" id="ARBA00023136"/>
    </source>
</evidence>
<dbReference type="InterPro" id="IPR000522">
    <property type="entry name" value="ABC_transptr_permease_BtuC"/>
</dbReference>
<dbReference type="KEGG" id="ock:EXM22_16400"/>
<reference evidence="9 10" key="1">
    <citation type="submission" date="2019-02" db="EMBL/GenBank/DDBJ databases">
        <title>Complete Genome Sequence and Methylome Analysis of free living Spirochaetas.</title>
        <authorList>
            <person name="Fomenkov A."/>
            <person name="Dubinina G."/>
            <person name="Leshcheva N."/>
            <person name="Mikheeva N."/>
            <person name="Grabovich M."/>
            <person name="Vincze T."/>
            <person name="Roberts R.J."/>
        </authorList>
    </citation>
    <scope>NUCLEOTIDE SEQUENCE [LARGE SCALE GENOMIC DNA]</scope>
    <source>
        <strain evidence="9 10">K2</strain>
    </source>
</reference>
<feature type="transmembrane region" description="Helical" evidence="8">
    <location>
        <begin position="260"/>
        <end position="278"/>
    </location>
</feature>
<keyword evidence="5 8" id="KW-0812">Transmembrane</keyword>
<keyword evidence="7 8" id="KW-0472">Membrane</keyword>
<dbReference type="GO" id="GO:0022857">
    <property type="term" value="F:transmembrane transporter activity"/>
    <property type="evidence" value="ECO:0007669"/>
    <property type="project" value="InterPro"/>
</dbReference>
<feature type="transmembrane region" description="Helical" evidence="8">
    <location>
        <begin position="131"/>
        <end position="153"/>
    </location>
</feature>
<accession>A0A5C1QPN5</accession>
<gene>
    <name evidence="9" type="ORF">EXM22_16400</name>
</gene>
<proteinExistence type="inferred from homology"/>
<keyword evidence="3" id="KW-0813">Transport</keyword>
<evidence type="ECO:0000313" key="9">
    <source>
        <dbReference type="EMBL" id="QEN09953.1"/>
    </source>
</evidence>
<feature type="transmembrane region" description="Helical" evidence="8">
    <location>
        <begin position="180"/>
        <end position="201"/>
    </location>
</feature>
<dbReference type="InterPro" id="IPR037294">
    <property type="entry name" value="ABC_BtuC-like"/>
</dbReference>
<dbReference type="PANTHER" id="PTHR30472">
    <property type="entry name" value="FERRIC ENTEROBACTIN TRANSPORT SYSTEM PERMEASE PROTEIN"/>
    <property type="match status" value="1"/>
</dbReference>
<feature type="transmembrane region" description="Helical" evidence="8">
    <location>
        <begin position="290"/>
        <end position="310"/>
    </location>
</feature>
<name>A0A5C1QPN5_9SPIO</name>
<keyword evidence="6 8" id="KW-1133">Transmembrane helix</keyword>
<comment type="similarity">
    <text evidence="2">Belongs to the binding-protein-dependent transport system permease family. FecCD subfamily.</text>
</comment>
<dbReference type="OrthoDB" id="9792889at2"/>
<evidence type="ECO:0000256" key="2">
    <source>
        <dbReference type="ARBA" id="ARBA00007935"/>
    </source>
</evidence>
<dbReference type="Gene3D" id="1.10.3470.10">
    <property type="entry name" value="ABC transporter involved in vitamin B12 uptake, BtuC"/>
    <property type="match status" value="1"/>
</dbReference>
<comment type="subcellular location">
    <subcellularLocation>
        <location evidence="1">Cell membrane</location>
        <topology evidence="1">Multi-pass membrane protein</topology>
    </subcellularLocation>
</comment>
<evidence type="ECO:0000256" key="3">
    <source>
        <dbReference type="ARBA" id="ARBA00022448"/>
    </source>
</evidence>
<dbReference type="SUPFAM" id="SSF81345">
    <property type="entry name" value="ABC transporter involved in vitamin B12 uptake, BtuC"/>
    <property type="match status" value="1"/>
</dbReference>
<feature type="transmembrane region" description="Helical" evidence="8">
    <location>
        <begin position="98"/>
        <end position="119"/>
    </location>
</feature>
<dbReference type="GO" id="GO:0005886">
    <property type="term" value="C:plasma membrane"/>
    <property type="evidence" value="ECO:0007669"/>
    <property type="project" value="UniProtKB-SubCell"/>
</dbReference>
<evidence type="ECO:0000256" key="4">
    <source>
        <dbReference type="ARBA" id="ARBA00022475"/>
    </source>
</evidence>
<protein>
    <submittedName>
        <fullName evidence="9">Iron ABC transporter permease</fullName>
    </submittedName>
</protein>
<dbReference type="Proteomes" id="UP000324209">
    <property type="component" value="Chromosome"/>
</dbReference>
<dbReference type="CDD" id="cd06550">
    <property type="entry name" value="TM_ABC_iron-siderophores_like"/>
    <property type="match status" value="1"/>
</dbReference>
<keyword evidence="4" id="KW-1003">Cell membrane</keyword>
<feature type="transmembrane region" description="Helical" evidence="8">
    <location>
        <begin position="222"/>
        <end position="248"/>
    </location>
</feature>
<evidence type="ECO:0000256" key="6">
    <source>
        <dbReference type="ARBA" id="ARBA00022989"/>
    </source>
</evidence>
<organism evidence="9 10">
    <name type="scientific">Oceanispirochaeta crateris</name>
    <dbReference type="NCBI Taxonomy" id="2518645"/>
    <lineage>
        <taxon>Bacteria</taxon>
        <taxon>Pseudomonadati</taxon>
        <taxon>Spirochaetota</taxon>
        <taxon>Spirochaetia</taxon>
        <taxon>Spirochaetales</taxon>
        <taxon>Spirochaetaceae</taxon>
        <taxon>Oceanispirochaeta</taxon>
    </lineage>
</organism>
<dbReference type="PANTHER" id="PTHR30472:SF70">
    <property type="entry name" value="MOLYBDATE IMPORT SYSTEM PERMEASE PROTEIN MOLB"/>
    <property type="match status" value="1"/>
</dbReference>